<dbReference type="RefSeq" id="WP_114066752.1">
    <property type="nucleotide sequence ID" value="NZ_CP030850.1"/>
</dbReference>
<evidence type="ECO:0000313" key="3">
    <source>
        <dbReference type="Proteomes" id="UP000251993"/>
    </source>
</evidence>
<sequence length="443" mass="50849">MVFPKRNYFFIFKLGFFALIISVLNGCKEAENGKSRRKVYVEKKNGKYALLKDGKPFFINGASGYSYCSVLRESGGNTLRTWDTTNLAVILDSALANNLSVIVGLYLPDYHETSFFNNPVRAAQMHKDYSAVVNRFKQHPALLMWSIGNEVSFPYNPSYNNFYKVFNGLVDMIHRDDPDHPITTVLLNFDKKSILNLVVRCNIDIISFNIYNRINTLRDDLDWMKWFWNGPFLLSEWGIDGPWEGTKQTAWGAYLEPTSTEKAARCLTRYQQYMPVEDSRFLGSCLFYWGHKQEGTHTWFSLFDEGGAHSETVGRMKFQWTGKTYKHEFPTVKTMLLNSKKAKDNILLTANAPSTAEIFVDSLGGSIKTIKWQLFKEDWLRINNQANTKKLTPLPQLNKNSTELKVAFTAPEEEGPYRIFATIYNNRGNFATCNIPFYVVGPP</sequence>
<proteinExistence type="predicted"/>
<dbReference type="InterPro" id="IPR017853">
    <property type="entry name" value="GH"/>
</dbReference>
<dbReference type="Gene3D" id="3.20.20.80">
    <property type="entry name" value="Glycosidases"/>
    <property type="match status" value="1"/>
</dbReference>
<dbReference type="GO" id="GO:0004553">
    <property type="term" value="F:hydrolase activity, hydrolyzing O-glycosyl compounds"/>
    <property type="evidence" value="ECO:0007669"/>
    <property type="project" value="InterPro"/>
</dbReference>
<dbReference type="Proteomes" id="UP000251993">
    <property type="component" value="Chromosome"/>
</dbReference>
<organism evidence="2 3">
    <name type="scientific">Runella rosea</name>
    <dbReference type="NCBI Taxonomy" id="2259595"/>
    <lineage>
        <taxon>Bacteria</taxon>
        <taxon>Pseudomonadati</taxon>
        <taxon>Bacteroidota</taxon>
        <taxon>Cytophagia</taxon>
        <taxon>Cytophagales</taxon>
        <taxon>Spirosomataceae</taxon>
        <taxon>Runella</taxon>
    </lineage>
</organism>
<name>A0A344TH46_9BACT</name>
<feature type="domain" description="Glycoside hydrolase family 2 catalytic" evidence="1">
    <location>
        <begin position="117"/>
        <end position="240"/>
    </location>
</feature>
<dbReference type="SUPFAM" id="SSF51445">
    <property type="entry name" value="(Trans)glycosidases"/>
    <property type="match status" value="1"/>
</dbReference>
<protein>
    <recommendedName>
        <fullName evidence="1">Glycoside hydrolase family 2 catalytic domain-containing protein</fullName>
    </recommendedName>
</protein>
<dbReference type="Pfam" id="PF02836">
    <property type="entry name" value="Glyco_hydro_2_C"/>
    <property type="match status" value="1"/>
</dbReference>
<gene>
    <name evidence="2" type="ORF">DR864_09580</name>
</gene>
<evidence type="ECO:0000313" key="2">
    <source>
        <dbReference type="EMBL" id="AXE17967.1"/>
    </source>
</evidence>
<dbReference type="AlphaFoldDB" id="A0A344TH46"/>
<evidence type="ECO:0000259" key="1">
    <source>
        <dbReference type="Pfam" id="PF02836"/>
    </source>
</evidence>
<dbReference type="KEGG" id="run:DR864_09580"/>
<dbReference type="EMBL" id="CP030850">
    <property type="protein sequence ID" value="AXE17967.1"/>
    <property type="molecule type" value="Genomic_DNA"/>
</dbReference>
<dbReference type="InterPro" id="IPR006103">
    <property type="entry name" value="Glyco_hydro_2_cat"/>
</dbReference>
<dbReference type="GO" id="GO:0005975">
    <property type="term" value="P:carbohydrate metabolic process"/>
    <property type="evidence" value="ECO:0007669"/>
    <property type="project" value="InterPro"/>
</dbReference>
<reference evidence="2 3" key="1">
    <citation type="submission" date="2018-07" db="EMBL/GenBank/DDBJ databases">
        <title>Genome sequencing of Runella.</title>
        <authorList>
            <person name="Baek M.-G."/>
            <person name="Yi H."/>
        </authorList>
    </citation>
    <scope>NUCLEOTIDE SEQUENCE [LARGE SCALE GENOMIC DNA]</scope>
    <source>
        <strain evidence="2 3">HYN0085</strain>
    </source>
</reference>
<dbReference type="OrthoDB" id="9801077at2"/>
<keyword evidence="3" id="KW-1185">Reference proteome</keyword>
<accession>A0A344TH46</accession>